<dbReference type="RefSeq" id="WP_116479765.1">
    <property type="nucleotide sequence ID" value="NZ_QEKV01000002.1"/>
</dbReference>
<dbReference type="HAMAP" id="MF_00139">
    <property type="entry name" value="PurH"/>
    <property type="match status" value="1"/>
</dbReference>
<dbReference type="InterPro" id="IPR024051">
    <property type="entry name" value="AICAR_Tfase_dup_dom_sf"/>
</dbReference>
<organism evidence="12 13">
    <name type="scientific">Ezakiella coagulans</name>
    <dbReference type="NCBI Taxonomy" id="46507"/>
    <lineage>
        <taxon>Bacteria</taxon>
        <taxon>Bacillati</taxon>
        <taxon>Bacillota</taxon>
        <taxon>Tissierellia</taxon>
        <taxon>Ezakiella</taxon>
    </lineage>
</organism>
<dbReference type="InterPro" id="IPR011607">
    <property type="entry name" value="MGS-like_dom"/>
</dbReference>
<evidence type="ECO:0000256" key="7">
    <source>
        <dbReference type="ARBA" id="ARBA00023268"/>
    </source>
</evidence>
<proteinExistence type="inferred from homology"/>
<evidence type="ECO:0000256" key="5">
    <source>
        <dbReference type="ARBA" id="ARBA00022755"/>
    </source>
</evidence>
<comment type="similarity">
    <text evidence="3 10">Belongs to the PurH family.</text>
</comment>
<dbReference type="SUPFAM" id="SSF52335">
    <property type="entry name" value="Methylglyoxal synthase-like"/>
    <property type="match status" value="1"/>
</dbReference>
<comment type="pathway">
    <text evidence="1 10">Purine metabolism; IMP biosynthesis via de novo pathway; IMP from 5-formamido-1-(5-phospho-D-ribosyl)imidazole-4-carboxamide: step 1/1.</text>
</comment>
<dbReference type="UniPathway" id="UPA00074">
    <property type="reaction ID" value="UER00133"/>
</dbReference>
<dbReference type="NCBIfam" id="NF002049">
    <property type="entry name" value="PRK00881.1"/>
    <property type="match status" value="1"/>
</dbReference>
<keyword evidence="13" id="KW-1185">Reference proteome</keyword>
<evidence type="ECO:0000256" key="8">
    <source>
        <dbReference type="ARBA" id="ARBA00050488"/>
    </source>
</evidence>
<keyword evidence="4 10" id="KW-0808">Transferase</keyword>
<dbReference type="FunFam" id="3.40.50.1380:FF:000001">
    <property type="entry name" value="Bifunctional purine biosynthesis protein PurH"/>
    <property type="match status" value="1"/>
</dbReference>
<evidence type="ECO:0000256" key="3">
    <source>
        <dbReference type="ARBA" id="ARBA00007667"/>
    </source>
</evidence>
<dbReference type="EC" id="2.1.2.3" evidence="10"/>
<dbReference type="EMBL" id="QEKV01000002">
    <property type="protein sequence ID" value="PVY95319.1"/>
    <property type="molecule type" value="Genomic_DNA"/>
</dbReference>
<dbReference type="GO" id="GO:0003937">
    <property type="term" value="F:IMP cyclohydrolase activity"/>
    <property type="evidence" value="ECO:0007669"/>
    <property type="project" value="UniProtKB-UniRule"/>
</dbReference>
<dbReference type="CDD" id="cd01421">
    <property type="entry name" value="IMPCH"/>
    <property type="match status" value="1"/>
</dbReference>
<dbReference type="PANTHER" id="PTHR11692">
    <property type="entry name" value="BIFUNCTIONAL PURINE BIOSYNTHESIS PROTEIN PURH"/>
    <property type="match status" value="1"/>
</dbReference>
<sequence length="509" mass="56100">MKHALFSCYFKDGIENFAKELEENGYKIISTGGTLKALEKAGVNVSDVSEFTGFHDMLGGRVKTLHPKIHAGILYRREKPEDVKEIKELGTQPIDIVVNNLYPFKDTYLSGASDDNIIEKIDIGGPSMIRAAAKNFKYTTIITDNADFERVIAEIKENGNTTLETRRDLARKAFMLTAYYDAWIAKYFNEKCGVEFPDEITLPLKKISELRYGENPHQRGFAYTLYNGDESGIGEAKQCQGKELSYNNYNDASATIEMVKLFYKKPTCVAVKHTNPCGIGEADTIHEAYLKAYACDDQSIFGGIVGFNREVDKATAEELVKIFLEVIIAPSYTKEALEVFEKKKNLRVLEVPGISEVRKGGLDMKVLPGTVIMQDHDDKEDCKLNVVSKAHPTDGELEDLIFALKAVKFAKSNAVVLAKDGATVGIGLGNVNRFFAVQAALKQAGDKAKGAVLASDGFFPFDDCIKLLAENGVKAIVEPGGSIKDELSIKAADELGVSLLFSGTRHFKH</sequence>
<dbReference type="Proteomes" id="UP000245793">
    <property type="component" value="Unassembled WGS sequence"/>
</dbReference>
<dbReference type="PIRSF" id="PIRSF000414">
    <property type="entry name" value="AICARFT_IMPCHas"/>
    <property type="match status" value="1"/>
</dbReference>
<dbReference type="InterPro" id="IPR036914">
    <property type="entry name" value="MGS-like_dom_sf"/>
</dbReference>
<comment type="catalytic activity">
    <reaction evidence="8 10">
        <text>(6R)-10-formyltetrahydrofolate + 5-amino-1-(5-phospho-beta-D-ribosyl)imidazole-4-carboxamide = 5-formamido-1-(5-phospho-D-ribosyl)imidazole-4-carboxamide + (6S)-5,6,7,8-tetrahydrofolate</text>
        <dbReference type="Rhea" id="RHEA:22192"/>
        <dbReference type="ChEBI" id="CHEBI:57453"/>
        <dbReference type="ChEBI" id="CHEBI:58467"/>
        <dbReference type="ChEBI" id="CHEBI:58475"/>
        <dbReference type="ChEBI" id="CHEBI:195366"/>
        <dbReference type="EC" id="2.1.2.3"/>
    </reaction>
</comment>
<protein>
    <recommendedName>
        <fullName evidence="10">Bifunctional purine biosynthesis protein PurH</fullName>
    </recommendedName>
    <domain>
        <recommendedName>
            <fullName evidence="10">Phosphoribosylaminoimidazolecarboxamide formyltransferase</fullName>
            <ecNumber evidence="10">2.1.2.3</ecNumber>
        </recommendedName>
        <alternativeName>
            <fullName evidence="10">AICAR transformylase</fullName>
        </alternativeName>
    </domain>
    <domain>
        <recommendedName>
            <fullName evidence="10">IMP cyclohydrolase</fullName>
            <ecNumber evidence="10">3.5.4.10</ecNumber>
        </recommendedName>
        <alternativeName>
            <fullName evidence="10">ATIC</fullName>
        </alternativeName>
        <alternativeName>
            <fullName evidence="10">IMP synthase</fullName>
        </alternativeName>
        <alternativeName>
            <fullName evidence="10">Inosinicase</fullName>
        </alternativeName>
    </domain>
</protein>
<dbReference type="GO" id="GO:0004643">
    <property type="term" value="F:phosphoribosylaminoimidazolecarboxamide formyltransferase activity"/>
    <property type="evidence" value="ECO:0007669"/>
    <property type="project" value="UniProtKB-UniRule"/>
</dbReference>
<dbReference type="Gene3D" id="3.40.50.1380">
    <property type="entry name" value="Methylglyoxal synthase-like domain"/>
    <property type="match status" value="1"/>
</dbReference>
<gene>
    <name evidence="10" type="primary">purH</name>
    <name evidence="12" type="ORF">C7381_102209</name>
</gene>
<dbReference type="GO" id="GO:0005829">
    <property type="term" value="C:cytosol"/>
    <property type="evidence" value="ECO:0007669"/>
    <property type="project" value="TreeGrafter"/>
</dbReference>
<evidence type="ECO:0000313" key="12">
    <source>
        <dbReference type="EMBL" id="PVY95319.1"/>
    </source>
</evidence>
<comment type="domain">
    <text evidence="10">The IMP cyclohydrolase activity resides in the N-terminal region.</text>
</comment>
<dbReference type="SMART" id="SM00851">
    <property type="entry name" value="MGS"/>
    <property type="match status" value="1"/>
</dbReference>
<dbReference type="AlphaFoldDB" id="A0A2U1E6K2"/>
<dbReference type="Pfam" id="PF01808">
    <property type="entry name" value="AICARFT_IMPCHas"/>
    <property type="match status" value="1"/>
</dbReference>
<evidence type="ECO:0000256" key="10">
    <source>
        <dbReference type="HAMAP-Rule" id="MF_00139"/>
    </source>
</evidence>
<reference evidence="12 13" key="1">
    <citation type="submission" date="2018-04" db="EMBL/GenBank/DDBJ databases">
        <title>Genomic Encyclopedia of Type Strains, Phase IV (KMG-IV): sequencing the most valuable type-strain genomes for metagenomic binning, comparative biology and taxonomic classification.</title>
        <authorList>
            <person name="Goeker M."/>
        </authorList>
    </citation>
    <scope>NUCLEOTIDE SEQUENCE [LARGE SCALE GENOMIC DNA]</scope>
    <source>
        <strain evidence="12 13">DSM 20705</strain>
    </source>
</reference>
<evidence type="ECO:0000259" key="11">
    <source>
        <dbReference type="PROSITE" id="PS51855"/>
    </source>
</evidence>
<dbReference type="EC" id="3.5.4.10" evidence="10"/>
<dbReference type="SMART" id="SM00798">
    <property type="entry name" value="AICARFT_IMPCHas"/>
    <property type="match status" value="1"/>
</dbReference>
<evidence type="ECO:0000256" key="6">
    <source>
        <dbReference type="ARBA" id="ARBA00022801"/>
    </source>
</evidence>
<evidence type="ECO:0000256" key="4">
    <source>
        <dbReference type="ARBA" id="ARBA00022679"/>
    </source>
</evidence>
<dbReference type="Pfam" id="PF02142">
    <property type="entry name" value="MGS"/>
    <property type="match status" value="1"/>
</dbReference>
<dbReference type="NCBIfam" id="TIGR00355">
    <property type="entry name" value="purH"/>
    <property type="match status" value="1"/>
</dbReference>
<comment type="catalytic activity">
    <reaction evidence="9 10">
        <text>IMP + H2O = 5-formamido-1-(5-phospho-D-ribosyl)imidazole-4-carboxamide</text>
        <dbReference type="Rhea" id="RHEA:18445"/>
        <dbReference type="ChEBI" id="CHEBI:15377"/>
        <dbReference type="ChEBI" id="CHEBI:58053"/>
        <dbReference type="ChEBI" id="CHEBI:58467"/>
        <dbReference type="EC" id="3.5.4.10"/>
    </reaction>
</comment>
<feature type="domain" description="MGS-like" evidence="11">
    <location>
        <begin position="1"/>
        <end position="143"/>
    </location>
</feature>
<dbReference type="Gene3D" id="3.40.140.20">
    <property type="match status" value="2"/>
</dbReference>
<dbReference type="PANTHER" id="PTHR11692:SF0">
    <property type="entry name" value="BIFUNCTIONAL PURINE BIOSYNTHESIS PROTEIN ATIC"/>
    <property type="match status" value="1"/>
</dbReference>
<name>A0A2U1E6K2_9FIRM</name>
<dbReference type="SUPFAM" id="SSF53927">
    <property type="entry name" value="Cytidine deaminase-like"/>
    <property type="match status" value="1"/>
</dbReference>
<evidence type="ECO:0000256" key="9">
    <source>
        <dbReference type="ARBA" id="ARBA00050687"/>
    </source>
</evidence>
<evidence type="ECO:0000256" key="1">
    <source>
        <dbReference type="ARBA" id="ARBA00004844"/>
    </source>
</evidence>
<dbReference type="FunFam" id="3.40.140.20:FF:000002">
    <property type="entry name" value="Bifunctional purine biosynthesis protein PurH"/>
    <property type="match status" value="1"/>
</dbReference>
<keyword evidence="5 10" id="KW-0658">Purine biosynthesis</keyword>
<dbReference type="InterPro" id="IPR016193">
    <property type="entry name" value="Cytidine_deaminase-like"/>
</dbReference>
<comment type="caution">
    <text evidence="12">The sequence shown here is derived from an EMBL/GenBank/DDBJ whole genome shotgun (WGS) entry which is preliminary data.</text>
</comment>
<comment type="pathway">
    <text evidence="2 10">Purine metabolism; IMP biosynthesis via de novo pathway; 5-formamido-1-(5-phospho-D-ribosyl)imidazole-4-carboxamide from 5-amino-1-(5-phospho-D-ribosyl)imidazole-4-carboxamide (10-formyl THF route): step 1/1.</text>
</comment>
<dbReference type="FunFam" id="3.40.140.20:FF:000001">
    <property type="entry name" value="Bifunctional purine biosynthesis protein PurH"/>
    <property type="match status" value="1"/>
</dbReference>
<accession>A0A2U1E6K2</accession>
<evidence type="ECO:0000313" key="13">
    <source>
        <dbReference type="Proteomes" id="UP000245793"/>
    </source>
</evidence>
<dbReference type="GO" id="GO:0006189">
    <property type="term" value="P:'de novo' IMP biosynthetic process"/>
    <property type="evidence" value="ECO:0007669"/>
    <property type="project" value="UniProtKB-UniRule"/>
</dbReference>
<evidence type="ECO:0000256" key="2">
    <source>
        <dbReference type="ARBA" id="ARBA00004954"/>
    </source>
</evidence>
<keyword evidence="7 10" id="KW-0511">Multifunctional enzyme</keyword>
<dbReference type="InterPro" id="IPR002695">
    <property type="entry name" value="PurH-like"/>
</dbReference>
<keyword evidence="6 10" id="KW-0378">Hydrolase</keyword>
<dbReference type="PROSITE" id="PS51855">
    <property type="entry name" value="MGS"/>
    <property type="match status" value="1"/>
</dbReference>